<evidence type="ECO:0000313" key="1">
    <source>
        <dbReference type="EMBL" id="KAE9051290.1"/>
    </source>
</evidence>
<proteinExistence type="predicted"/>
<dbReference type="EMBL" id="QXFV01000050">
    <property type="protein sequence ID" value="KAE9051290.1"/>
    <property type="molecule type" value="Genomic_DNA"/>
</dbReference>
<gene>
    <name evidence="1" type="ORF">PR001_g1602</name>
</gene>
<sequence>MMAIAHAQKGTIRAKSCRPTNVAATSLVRAISPAPAHKSATNTPARNQERGVVFAIVDREETQFGIKYLVKWCDEADGFRWVDTWEYGVGLREDGFDRECNVVSKVSTYYQFCKLNGQCHHIEASPKGLCAFYALGIASELVGNAGWHSMAQARQFMRECAGRGKPSSPEGVTYGELRCYVKFANSRNLKQVSTKLLDKNVFGGVTGHQSTSKLCTVVLEEGVYICAAFSSLRVTHSFVIAAVHGKKFIYDDEITGVGIEQCDLSWIYGVSFVRRVDNYMVRHLLLDNSSERTN</sequence>
<dbReference type="Proteomes" id="UP000429607">
    <property type="component" value="Unassembled WGS sequence"/>
</dbReference>
<accession>A0A6A3P030</accession>
<evidence type="ECO:0000313" key="2">
    <source>
        <dbReference type="Proteomes" id="UP000429607"/>
    </source>
</evidence>
<name>A0A6A3P030_9STRA</name>
<organism evidence="1 2">
    <name type="scientific">Phytophthora rubi</name>
    <dbReference type="NCBI Taxonomy" id="129364"/>
    <lineage>
        <taxon>Eukaryota</taxon>
        <taxon>Sar</taxon>
        <taxon>Stramenopiles</taxon>
        <taxon>Oomycota</taxon>
        <taxon>Peronosporomycetes</taxon>
        <taxon>Peronosporales</taxon>
        <taxon>Peronosporaceae</taxon>
        <taxon>Phytophthora</taxon>
    </lineage>
</organism>
<comment type="caution">
    <text evidence="1">The sequence shown here is derived from an EMBL/GenBank/DDBJ whole genome shotgun (WGS) entry which is preliminary data.</text>
</comment>
<protein>
    <submittedName>
        <fullName evidence="1">Uncharacterized protein</fullName>
    </submittedName>
</protein>
<dbReference type="AlphaFoldDB" id="A0A6A3P030"/>
<reference evidence="1 2" key="1">
    <citation type="submission" date="2018-09" db="EMBL/GenBank/DDBJ databases">
        <title>Genomic investigation of the strawberry pathogen Phytophthora fragariae indicates pathogenicity is determined by transcriptional variation in three key races.</title>
        <authorList>
            <person name="Adams T.M."/>
            <person name="Armitage A.D."/>
            <person name="Sobczyk M.K."/>
            <person name="Bates H.J."/>
            <person name="Dunwell J.M."/>
            <person name="Nellist C.F."/>
            <person name="Harrison R.J."/>
        </authorList>
    </citation>
    <scope>NUCLEOTIDE SEQUENCE [LARGE SCALE GENOMIC DNA]</scope>
    <source>
        <strain evidence="1 2">SCRP249</strain>
    </source>
</reference>